<proteinExistence type="predicted"/>
<evidence type="ECO:0000259" key="1">
    <source>
        <dbReference type="Pfam" id="PF00535"/>
    </source>
</evidence>
<feature type="domain" description="Glycosyltransferase 2-like" evidence="1">
    <location>
        <begin position="11"/>
        <end position="136"/>
    </location>
</feature>
<dbReference type="InterPro" id="IPR050834">
    <property type="entry name" value="Glycosyltransf_2"/>
</dbReference>
<organism evidence="2">
    <name type="scientific">hydrothermal vent metagenome</name>
    <dbReference type="NCBI Taxonomy" id="652676"/>
    <lineage>
        <taxon>unclassified sequences</taxon>
        <taxon>metagenomes</taxon>
        <taxon>ecological metagenomes</taxon>
    </lineage>
</organism>
<dbReference type="PANTHER" id="PTHR43685:SF3">
    <property type="entry name" value="SLR2126 PROTEIN"/>
    <property type="match status" value="1"/>
</dbReference>
<dbReference type="InterPro" id="IPR029044">
    <property type="entry name" value="Nucleotide-diphossugar_trans"/>
</dbReference>
<gene>
    <name evidence="2" type="ORF">MNBD_NITROSPIRAE03-465</name>
</gene>
<dbReference type="AlphaFoldDB" id="A0A3B1DF32"/>
<dbReference type="PANTHER" id="PTHR43685">
    <property type="entry name" value="GLYCOSYLTRANSFERASE"/>
    <property type="match status" value="1"/>
</dbReference>
<dbReference type="EMBL" id="UOGI01000359">
    <property type="protein sequence ID" value="VAX34624.1"/>
    <property type="molecule type" value="Genomic_DNA"/>
</dbReference>
<accession>A0A3B1DF32</accession>
<dbReference type="Gene3D" id="3.90.550.10">
    <property type="entry name" value="Spore Coat Polysaccharide Biosynthesis Protein SpsA, Chain A"/>
    <property type="match status" value="1"/>
</dbReference>
<name>A0A3B1DF32_9ZZZZ</name>
<reference evidence="2" key="1">
    <citation type="submission" date="2018-06" db="EMBL/GenBank/DDBJ databases">
        <authorList>
            <person name="Zhirakovskaya E."/>
        </authorList>
    </citation>
    <scope>NUCLEOTIDE SEQUENCE</scope>
</reference>
<protein>
    <recommendedName>
        <fullName evidence="1">Glycosyltransferase 2-like domain-containing protein</fullName>
    </recommendedName>
</protein>
<dbReference type="SUPFAM" id="SSF53448">
    <property type="entry name" value="Nucleotide-diphospho-sugar transferases"/>
    <property type="match status" value="1"/>
</dbReference>
<sequence length="308" mass="35329">MNETELPLLTVNILAYNRKDDLRTTLQELSGNIDYPKEKIEIIVNDNASGDGTSEMVREEFPGVKLIKIPENIGIAGWNYGFVNGTGKYFLVLDDDSHPVEGVKDAVVFLEENKDIGILACQITGGAFTTGGRTHLQDWIGFIGAGAIIRKDVIDRIGGYADWMFLYSHEWEYGLRALDAGFGIKYFEKCVVNHRASTMHRSFKRLRTFTTRNELAIVYLYFPWKKLPSLLFRTFYWNMRTFRKDGFANIGYAVNGSLLFLKLLTRIKNKRQVVNEKIQEVYIASFWSTQPVLQRLQKKVRSLMRGAK</sequence>
<dbReference type="InterPro" id="IPR001173">
    <property type="entry name" value="Glyco_trans_2-like"/>
</dbReference>
<dbReference type="Pfam" id="PF00535">
    <property type="entry name" value="Glycos_transf_2"/>
    <property type="match status" value="1"/>
</dbReference>
<evidence type="ECO:0000313" key="2">
    <source>
        <dbReference type="EMBL" id="VAX34624.1"/>
    </source>
</evidence>